<dbReference type="PROSITE" id="PS00300">
    <property type="entry name" value="SRP54"/>
    <property type="match status" value="1"/>
</dbReference>
<evidence type="ECO:0000259" key="9">
    <source>
        <dbReference type="PROSITE" id="PS00300"/>
    </source>
</evidence>
<dbReference type="GO" id="GO:0006886">
    <property type="term" value="P:intracellular protein transport"/>
    <property type="evidence" value="ECO:0007669"/>
    <property type="project" value="InterPro"/>
</dbReference>
<dbReference type="Pfam" id="PF02881">
    <property type="entry name" value="SRP54_N"/>
    <property type="match status" value="1"/>
</dbReference>
<dbReference type="Gene3D" id="3.40.50.300">
    <property type="entry name" value="P-loop containing nucleotide triphosphate hydrolases"/>
    <property type="match status" value="1"/>
</dbReference>
<feature type="region of interest" description="Disordered" evidence="8">
    <location>
        <begin position="196"/>
        <end position="240"/>
    </location>
</feature>
<sequence>MLDLFTVLNKGGLVLWKHAYTSLSGGPVEALIKNVLIEERSGTDTYVKDTYALKWSFANELDLVFVVAYQKILQLPYIDELLETVKRLFVETYKDTVIADQGIHGDYSNFDSIFTKVLQSLETKYSSNRTRAPRKFEDTKKFETTLKGSQSEVFVTFFLGGGPGTQIANNKSISSSSESGGKLAVDDDEITKNIKALKLQGSPRGPGKGGRKHGTPSRSNSTTPSTTPGTEKKKSQKQMRVWDGQIAKGEMEALDYSGGSNADAMDEDMVKSQHMDEAKLGSKNKQGIYEVQDVDMVEDDDDDYEFADDIDHMDNTQQQQQSAGGTGIFSFLKSISGQREMTADTLDPILASMKEMMISKNVAKEIADRLCESVKSSLLGKKLGSFERVSVVVRTSMESALKRILTPKNSLDILRDIEQAKSEKRPYVITFIGVNGVGKSTNLSKVCFWLLQNNIKVLIAACDTFRSGAVEQLRVHARNLRALQTSGGGVVELFERGYGKDSAGIAKDAIAYAGTNNFDVVLIDTAGRMQDNEPLMRALSKLVSVNNPDKIIFVGEALVGNEAVDQLTKFNNALKDFSGLQNPRHIDGMILTKFDTIDDKVGAALTMTYITGQPIYFVGCGQTYLDLKNLRVSHIVHSLLRN</sequence>
<dbReference type="FunFam" id="3.40.50.300:FF:000188">
    <property type="entry name" value="signal recognition particle receptor subunit alpha"/>
    <property type="match status" value="1"/>
</dbReference>
<comment type="caution">
    <text evidence="10">The sequence shown here is derived from an EMBL/GenBank/DDBJ whole genome shotgun (WGS) entry which is preliminary data.</text>
</comment>
<dbReference type="PANTHER" id="PTHR43134">
    <property type="entry name" value="SIGNAL RECOGNITION PARTICLE RECEPTOR SUBUNIT ALPHA"/>
    <property type="match status" value="1"/>
</dbReference>
<dbReference type="Proteomes" id="UP000193560">
    <property type="component" value="Unassembled WGS sequence"/>
</dbReference>
<feature type="compositionally biased region" description="Low complexity" evidence="8">
    <location>
        <begin position="216"/>
        <end position="229"/>
    </location>
</feature>
<dbReference type="GO" id="GO:0005785">
    <property type="term" value="C:signal recognition particle receptor complex"/>
    <property type="evidence" value="ECO:0007669"/>
    <property type="project" value="InterPro"/>
</dbReference>
<dbReference type="GO" id="GO:0005525">
    <property type="term" value="F:GTP binding"/>
    <property type="evidence" value="ECO:0007669"/>
    <property type="project" value="UniProtKB-KW"/>
</dbReference>
<dbReference type="GO" id="GO:0006614">
    <property type="term" value="P:SRP-dependent cotranslational protein targeting to membrane"/>
    <property type="evidence" value="ECO:0007669"/>
    <property type="project" value="InterPro"/>
</dbReference>
<keyword evidence="6" id="KW-0472">Membrane</keyword>
<dbReference type="InterPro" id="IPR011012">
    <property type="entry name" value="Longin-like_dom_sf"/>
</dbReference>
<dbReference type="Pfam" id="PF00448">
    <property type="entry name" value="SRP54"/>
    <property type="match status" value="1"/>
</dbReference>
<dbReference type="InterPro" id="IPR003593">
    <property type="entry name" value="AAA+_ATPase"/>
</dbReference>
<feature type="domain" description="SRP54-type proteins GTP-binding" evidence="9">
    <location>
        <begin position="614"/>
        <end position="627"/>
    </location>
</feature>
<protein>
    <submittedName>
        <fullName evidence="10">Signal recognition particle, alpha subunit, N-terminal-domain-containing protein</fullName>
    </submittedName>
</protein>
<evidence type="ECO:0000256" key="3">
    <source>
        <dbReference type="ARBA" id="ARBA00022741"/>
    </source>
</evidence>
<dbReference type="InterPro" id="IPR007222">
    <property type="entry name" value="Sig_recog_particle_rcpt_asu_N"/>
</dbReference>
<evidence type="ECO:0000256" key="4">
    <source>
        <dbReference type="ARBA" id="ARBA00022824"/>
    </source>
</evidence>
<name>A0A1X2IYS9_9FUNG</name>
<evidence type="ECO:0000256" key="2">
    <source>
        <dbReference type="ARBA" id="ARBA00008531"/>
    </source>
</evidence>
<keyword evidence="3" id="KW-0547">Nucleotide-binding</keyword>
<evidence type="ECO:0000256" key="6">
    <source>
        <dbReference type="ARBA" id="ARBA00023136"/>
    </source>
</evidence>
<dbReference type="PANTHER" id="PTHR43134:SF1">
    <property type="entry name" value="SIGNAL RECOGNITION PARTICLE RECEPTOR SUBUNIT ALPHA"/>
    <property type="match status" value="1"/>
</dbReference>
<dbReference type="SUPFAM" id="SSF47364">
    <property type="entry name" value="Domain of the SRP/SRP receptor G-proteins"/>
    <property type="match status" value="1"/>
</dbReference>
<evidence type="ECO:0000313" key="10">
    <source>
        <dbReference type="EMBL" id="ORZ24450.1"/>
    </source>
</evidence>
<dbReference type="CDD" id="cd17876">
    <property type="entry name" value="SRalpha_C"/>
    <property type="match status" value="1"/>
</dbReference>
<dbReference type="AlphaFoldDB" id="A0A1X2IYS9"/>
<dbReference type="EMBL" id="MCGE01000002">
    <property type="protein sequence ID" value="ORZ24450.1"/>
    <property type="molecule type" value="Genomic_DNA"/>
</dbReference>
<keyword evidence="7" id="KW-0675">Receptor</keyword>
<gene>
    <name evidence="10" type="ORF">BCR42DRAFT_365828</name>
</gene>
<dbReference type="InterPro" id="IPR027417">
    <property type="entry name" value="P-loop_NTPase"/>
</dbReference>
<keyword evidence="11" id="KW-1185">Reference proteome</keyword>
<dbReference type="Gene3D" id="1.20.120.140">
    <property type="entry name" value="Signal recognition particle SRP54, nucleotide-binding domain"/>
    <property type="match status" value="1"/>
</dbReference>
<dbReference type="InterPro" id="IPR000897">
    <property type="entry name" value="SRP54_GTPase_dom"/>
</dbReference>
<dbReference type="InterPro" id="IPR042101">
    <property type="entry name" value="SRP54_N_sf"/>
</dbReference>
<proteinExistence type="inferred from homology"/>
<dbReference type="SUPFAM" id="SSF52540">
    <property type="entry name" value="P-loop containing nucleoside triphosphate hydrolases"/>
    <property type="match status" value="1"/>
</dbReference>
<evidence type="ECO:0000256" key="5">
    <source>
        <dbReference type="ARBA" id="ARBA00023134"/>
    </source>
</evidence>
<dbReference type="InterPro" id="IPR036225">
    <property type="entry name" value="SRP/SRP_N"/>
</dbReference>
<keyword evidence="4" id="KW-0256">Endoplasmic reticulum</keyword>
<dbReference type="CDD" id="cd14826">
    <property type="entry name" value="SR_alpha_SRX"/>
    <property type="match status" value="1"/>
</dbReference>
<accession>A0A1X2IYS9</accession>
<dbReference type="OrthoDB" id="1727884at2759"/>
<dbReference type="Pfam" id="PF04086">
    <property type="entry name" value="SRP-alpha_N"/>
    <property type="match status" value="1"/>
</dbReference>
<comment type="subcellular location">
    <subcellularLocation>
        <location evidence="1">Endoplasmic reticulum membrane</location>
        <topology evidence="1">Peripheral membrane protein</topology>
        <orientation evidence="1">Cytoplasmic side</orientation>
    </subcellularLocation>
</comment>
<dbReference type="SMART" id="SM00962">
    <property type="entry name" value="SRP54"/>
    <property type="match status" value="1"/>
</dbReference>
<evidence type="ECO:0000256" key="1">
    <source>
        <dbReference type="ARBA" id="ARBA00004397"/>
    </source>
</evidence>
<evidence type="ECO:0000256" key="7">
    <source>
        <dbReference type="ARBA" id="ARBA00023170"/>
    </source>
</evidence>
<dbReference type="STRING" id="90262.A0A1X2IYS9"/>
<dbReference type="GO" id="GO:0005047">
    <property type="term" value="F:signal recognition particle binding"/>
    <property type="evidence" value="ECO:0007669"/>
    <property type="project" value="InterPro"/>
</dbReference>
<dbReference type="SMART" id="SM00382">
    <property type="entry name" value="AAA"/>
    <property type="match status" value="1"/>
</dbReference>
<dbReference type="SUPFAM" id="SSF64356">
    <property type="entry name" value="SNARE-like"/>
    <property type="match status" value="1"/>
</dbReference>
<evidence type="ECO:0000256" key="8">
    <source>
        <dbReference type="SAM" id="MobiDB-lite"/>
    </source>
</evidence>
<reference evidence="10 11" key="1">
    <citation type="submission" date="2016-07" db="EMBL/GenBank/DDBJ databases">
        <title>Pervasive Adenine N6-methylation of Active Genes in Fungi.</title>
        <authorList>
            <consortium name="DOE Joint Genome Institute"/>
            <person name="Mondo S.J."/>
            <person name="Dannebaum R.O."/>
            <person name="Kuo R.C."/>
            <person name="Labutti K."/>
            <person name="Haridas S."/>
            <person name="Kuo A."/>
            <person name="Salamov A."/>
            <person name="Ahrendt S.R."/>
            <person name="Lipzen A."/>
            <person name="Sullivan W."/>
            <person name="Andreopoulos W.B."/>
            <person name="Clum A."/>
            <person name="Lindquist E."/>
            <person name="Daum C."/>
            <person name="Ramamoorthy G.K."/>
            <person name="Gryganskyi A."/>
            <person name="Culley D."/>
            <person name="Magnuson J.K."/>
            <person name="James T.Y."/>
            <person name="O'Malley M.A."/>
            <person name="Stajich J.E."/>
            <person name="Spatafora J.W."/>
            <person name="Visel A."/>
            <person name="Grigoriev I.V."/>
        </authorList>
    </citation>
    <scope>NUCLEOTIDE SEQUENCE [LARGE SCALE GENOMIC DNA]</scope>
    <source>
        <strain evidence="10 11">NRRL 1336</strain>
    </source>
</reference>
<dbReference type="InterPro" id="IPR013822">
    <property type="entry name" value="Signal_recog_particl_SRP54_hlx"/>
</dbReference>
<organism evidence="10 11">
    <name type="scientific">Absidia repens</name>
    <dbReference type="NCBI Taxonomy" id="90262"/>
    <lineage>
        <taxon>Eukaryota</taxon>
        <taxon>Fungi</taxon>
        <taxon>Fungi incertae sedis</taxon>
        <taxon>Mucoromycota</taxon>
        <taxon>Mucoromycotina</taxon>
        <taxon>Mucoromycetes</taxon>
        <taxon>Mucorales</taxon>
        <taxon>Cunninghamellaceae</taxon>
        <taxon>Absidia</taxon>
    </lineage>
</organism>
<comment type="similarity">
    <text evidence="2">Belongs to the GTP-binding SRP family.</text>
</comment>
<evidence type="ECO:0000313" key="11">
    <source>
        <dbReference type="Proteomes" id="UP000193560"/>
    </source>
</evidence>
<dbReference type="GO" id="GO:0003924">
    <property type="term" value="F:GTPase activity"/>
    <property type="evidence" value="ECO:0007669"/>
    <property type="project" value="InterPro"/>
</dbReference>
<keyword evidence="5" id="KW-0342">GTP-binding</keyword>
<dbReference type="Gene3D" id="3.30.450.60">
    <property type="match status" value="1"/>
</dbReference>